<evidence type="ECO:0000313" key="1">
    <source>
        <dbReference type="EMBL" id="RKK22364.1"/>
    </source>
</evidence>
<gene>
    <name evidence="1" type="ORF">BFJ65_g4967</name>
</gene>
<dbReference type="AlphaFoldDB" id="A0A3L6NTA8"/>
<sequence>MATIFISNFIALAIYCSTRLYTASPTKVILACLIVIFNVRSTPISDDTAKSCTD</sequence>
<protein>
    <submittedName>
        <fullName evidence="1">Uncharacterized protein</fullName>
    </submittedName>
</protein>
<organism evidence="1">
    <name type="scientific">Fusarium oxysporum f. sp. cepae</name>
    <dbReference type="NCBI Taxonomy" id="396571"/>
    <lineage>
        <taxon>Eukaryota</taxon>
        <taxon>Fungi</taxon>
        <taxon>Dikarya</taxon>
        <taxon>Ascomycota</taxon>
        <taxon>Pezizomycotina</taxon>
        <taxon>Sordariomycetes</taxon>
        <taxon>Hypocreomycetidae</taxon>
        <taxon>Hypocreales</taxon>
        <taxon>Nectriaceae</taxon>
        <taxon>Fusarium</taxon>
        <taxon>Fusarium oxysporum species complex</taxon>
    </lineage>
</organism>
<dbReference type="Proteomes" id="UP000270866">
    <property type="component" value="Chromosome 5"/>
</dbReference>
<dbReference type="EMBL" id="MRCU01000003">
    <property type="protein sequence ID" value="RKK22364.1"/>
    <property type="molecule type" value="Genomic_DNA"/>
</dbReference>
<comment type="caution">
    <text evidence="1">The sequence shown here is derived from an EMBL/GenBank/DDBJ whole genome shotgun (WGS) entry which is preliminary data.</text>
</comment>
<accession>A0A3L6NTA8</accession>
<name>A0A3L6NTA8_FUSOX</name>
<reference evidence="1" key="1">
    <citation type="journal article" date="2018" name="Sci. Rep.">
        <title>Characterisation of pathogen-specific regions and novel effector candidates in Fusarium oxysporum f. sp. cepae.</title>
        <authorList>
            <person name="Armitage A.D."/>
            <person name="Taylor A."/>
            <person name="Sobczyk M.K."/>
            <person name="Baxter L."/>
            <person name="Greenfield B.P."/>
            <person name="Bates H.J."/>
            <person name="Wilson F."/>
            <person name="Jackson A.C."/>
            <person name="Ott S."/>
            <person name="Harrison R.J."/>
            <person name="Clarkson J.P."/>
        </authorList>
    </citation>
    <scope>NUCLEOTIDE SEQUENCE [LARGE SCALE GENOMIC DNA]</scope>
    <source>
        <strain evidence="1">FoC_Fus2</strain>
    </source>
</reference>
<proteinExistence type="predicted"/>